<gene>
    <name evidence="1" type="ORF">OWB_000024</name>
</gene>
<evidence type="ECO:0000313" key="1">
    <source>
        <dbReference type="EMBL" id="QIG66531.1"/>
    </source>
</evidence>
<accession>A0A6G6XYY9</accession>
<protein>
    <submittedName>
        <fullName evidence="1">Uncharacterized protein</fullName>
    </submittedName>
</protein>
<reference evidence="1 2" key="1">
    <citation type="submission" date="2020-01" db="EMBL/GenBank/DDBJ databases">
        <authorList>
            <person name="Hu M."/>
            <person name="Zhou X."/>
        </authorList>
    </citation>
    <scope>NUCLEOTIDE SEQUENCE [LARGE SCALE GENOMIC DNA]</scope>
</reference>
<evidence type="ECO:0000313" key="2">
    <source>
        <dbReference type="Proteomes" id="UP000501863"/>
    </source>
</evidence>
<dbReference type="EMBL" id="MN974282">
    <property type="protein sequence ID" value="QIG66531.1"/>
    <property type="molecule type" value="Genomic_DNA"/>
</dbReference>
<sequence>MSNYTLEFYTGRKAVLGARVVANLAYHNNPEFARGITSKDFRDSVADSVDGFMCMGIHHKGNLIGGCAITAPYTTPHISGKGVGVVLSYVLPNHNIGHHMYRAIMRYAKAQRLDWVLIPHKQGEYEYRLKYYKVKHGIR</sequence>
<organism evidence="1 2">
    <name type="scientific">Vibrio phage OWB</name>
    <dbReference type="NCBI Taxonomy" id="2713205"/>
    <lineage>
        <taxon>Viruses</taxon>
        <taxon>Duplodnaviria</taxon>
        <taxon>Heunggongvirae</taxon>
        <taxon>Uroviricota</taxon>
        <taxon>Caudoviricetes</taxon>
        <taxon>Autographivirales</taxon>
        <taxon>Autoscriptoviridae</taxon>
        <taxon>Maculvirus</taxon>
        <taxon>Maculvirus OWB</taxon>
    </lineage>
</organism>
<dbReference type="SUPFAM" id="SSF55729">
    <property type="entry name" value="Acyl-CoA N-acyltransferases (Nat)"/>
    <property type="match status" value="1"/>
</dbReference>
<dbReference type="Proteomes" id="UP000501863">
    <property type="component" value="Segment"/>
</dbReference>
<dbReference type="InterPro" id="IPR016181">
    <property type="entry name" value="Acyl_CoA_acyltransferase"/>
</dbReference>
<name>A0A6G6XYY9_9CAUD</name>
<proteinExistence type="predicted"/>